<dbReference type="Proteomes" id="UP000053201">
    <property type="component" value="Unassembled WGS sequence"/>
</dbReference>
<sequence>MAENLAPDAYRKLSDLKAEASLHSQEVGHQKGHIDPHDEGANACAAFGKYASAMATELELPGDKSLDIQKAALPSKKGSYSPADLARRLRKEAEERIKSEQEEIGYVRPKSAAAKTLSAALKYEETLAEHMERGDVV</sequence>
<name>A0A0L0H996_SPIPD</name>
<dbReference type="GeneID" id="27689799"/>
<dbReference type="EMBL" id="KQ257461">
    <property type="protein sequence ID" value="KNC98095.1"/>
    <property type="molecule type" value="Genomic_DNA"/>
</dbReference>
<keyword evidence="2" id="KW-1185">Reference proteome</keyword>
<reference evidence="1 2" key="1">
    <citation type="submission" date="2009-08" db="EMBL/GenBank/DDBJ databases">
        <title>The Genome Sequence of Spizellomyces punctatus strain DAOM BR117.</title>
        <authorList>
            <consortium name="The Broad Institute Genome Sequencing Platform"/>
            <person name="Russ C."/>
            <person name="Cuomo C."/>
            <person name="Shea T."/>
            <person name="Young S.K."/>
            <person name="Zeng Q."/>
            <person name="Koehrsen M."/>
            <person name="Haas B."/>
            <person name="Borodovsky M."/>
            <person name="Guigo R."/>
            <person name="Alvarado L."/>
            <person name="Berlin A."/>
            <person name="Bochicchio J."/>
            <person name="Borenstein D."/>
            <person name="Chapman S."/>
            <person name="Chen Z."/>
            <person name="Engels R."/>
            <person name="Freedman E."/>
            <person name="Gellesch M."/>
            <person name="Goldberg J."/>
            <person name="Griggs A."/>
            <person name="Gujja S."/>
            <person name="Heiman D."/>
            <person name="Hepburn T."/>
            <person name="Howarth C."/>
            <person name="Jen D."/>
            <person name="Larson L."/>
            <person name="Lewis B."/>
            <person name="Mehta T."/>
            <person name="Park D."/>
            <person name="Pearson M."/>
            <person name="Roberts A."/>
            <person name="Saif S."/>
            <person name="Shenoy N."/>
            <person name="Sisk P."/>
            <person name="Stolte C."/>
            <person name="Sykes S."/>
            <person name="Thomson T."/>
            <person name="Walk T."/>
            <person name="White J."/>
            <person name="Yandava C."/>
            <person name="Burger G."/>
            <person name="Gray M.W."/>
            <person name="Holland P.W.H."/>
            <person name="King N."/>
            <person name="Lang F.B.F."/>
            <person name="Roger A.J."/>
            <person name="Ruiz-Trillo I."/>
            <person name="Lander E."/>
            <person name="Nusbaum C."/>
        </authorList>
    </citation>
    <scope>NUCLEOTIDE SEQUENCE [LARGE SCALE GENOMIC DNA]</scope>
    <source>
        <strain evidence="1 2">DAOM BR117</strain>
    </source>
</reference>
<dbReference type="InParanoid" id="A0A0L0H996"/>
<dbReference type="VEuPathDB" id="FungiDB:SPPG_06505"/>
<dbReference type="AlphaFoldDB" id="A0A0L0H996"/>
<dbReference type="OrthoDB" id="10336867at2759"/>
<evidence type="ECO:0000313" key="2">
    <source>
        <dbReference type="Proteomes" id="UP000053201"/>
    </source>
</evidence>
<organism evidence="1 2">
    <name type="scientific">Spizellomyces punctatus (strain DAOM BR117)</name>
    <dbReference type="NCBI Taxonomy" id="645134"/>
    <lineage>
        <taxon>Eukaryota</taxon>
        <taxon>Fungi</taxon>
        <taxon>Fungi incertae sedis</taxon>
        <taxon>Chytridiomycota</taxon>
        <taxon>Chytridiomycota incertae sedis</taxon>
        <taxon>Chytridiomycetes</taxon>
        <taxon>Spizellomycetales</taxon>
        <taxon>Spizellomycetaceae</taxon>
        <taxon>Spizellomyces</taxon>
    </lineage>
</organism>
<proteinExistence type="predicted"/>
<gene>
    <name evidence="1" type="ORF">SPPG_06505</name>
</gene>
<dbReference type="RefSeq" id="XP_016606135.1">
    <property type="nucleotide sequence ID" value="XM_016754704.1"/>
</dbReference>
<accession>A0A0L0H996</accession>
<evidence type="ECO:0000313" key="1">
    <source>
        <dbReference type="EMBL" id="KNC98095.1"/>
    </source>
</evidence>
<protein>
    <submittedName>
        <fullName evidence="1">Uncharacterized protein</fullName>
    </submittedName>
</protein>